<feature type="domain" description="Reverse transcriptase" evidence="10">
    <location>
        <begin position="1"/>
        <end position="273"/>
    </location>
</feature>
<dbReference type="InterPro" id="IPR043502">
    <property type="entry name" value="DNA/RNA_pol_sf"/>
</dbReference>
<protein>
    <recommendedName>
        <fullName evidence="1">RNA-directed DNA polymerase</fullName>
        <ecNumber evidence="1">2.7.7.49</ecNumber>
    </recommendedName>
</protein>
<evidence type="ECO:0000256" key="9">
    <source>
        <dbReference type="ARBA" id="ARBA00048173"/>
    </source>
</evidence>
<reference evidence="15 21" key="1">
    <citation type="submission" date="2023-11" db="EMBL/GenBank/DDBJ databases">
        <title>MicrobeMod: A computational toolkit for identifying prokaryotic methylation and restriction-modification with nanopore sequencing.</title>
        <authorList>
            <person name="Crits-Christoph A."/>
            <person name="Kang S.C."/>
            <person name="Lee H."/>
            <person name="Ostrov N."/>
        </authorList>
    </citation>
    <scope>NUCLEOTIDE SEQUENCE [LARGE SCALE GENOMIC DNA]</scope>
    <source>
        <strain evidence="15 21">ATCC 23090</strain>
    </source>
</reference>
<comment type="similarity">
    <text evidence="8">Belongs to the bacterial reverse transcriptase family.</text>
</comment>
<sequence length="425" mass="49508">MLEEILDIRNVQKAFKQVTANKGAGGIDGMQTDELRDYLNTNWQTLRTSILEGRYGPQAVKKVEIDKENGGGKRMLGIPTVIDRLITQSISQWLSPQYEGEFSNYSYGFRENRNAHQALYQAQTNLNDGYEWVVELDLDKFFDRVNHDRLMSLLAQKIADKRTLKLLRSYLNCGMMENGVVIERKEGTPQGSPLSPLLSNIVLNELDKELEARSHRFVRYCDDCSIYVKSEKSATRVLSTITEFIEKKLKLKVNRTKSKVSRPIESTLLGFSFYRREKGWAVRIASKSLRKIKEKMKDQTQRKAPGKVKDKIKKMEAIIVGWVNYFRIATAKSRMEELDRLVRTRLRMGIWKQWKRPSTRWKNLKMLGINVGKAYEWSNSRKGYCRIANSAILHRALNNDYFTKQGYVGFANHYYWKTTHQTKLF</sequence>
<keyword evidence="6 15" id="KW-0695">RNA-directed DNA polymerase</keyword>
<dbReference type="PROSITE" id="PS50878">
    <property type="entry name" value="RT_POL"/>
    <property type="match status" value="1"/>
</dbReference>
<dbReference type="EMBL" id="CP140154">
    <property type="protein sequence ID" value="WQG87059.1"/>
    <property type="molecule type" value="Genomic_DNA"/>
</dbReference>
<evidence type="ECO:0000313" key="17">
    <source>
        <dbReference type="EMBL" id="WQG87972.1"/>
    </source>
</evidence>
<dbReference type="Pfam" id="PF00078">
    <property type="entry name" value="RVT_1"/>
    <property type="match status" value="1"/>
</dbReference>
<gene>
    <name evidence="15" type="primary">ltrA</name>
    <name evidence="19" type="ORF">SR876_06935</name>
    <name evidence="20" type="ORF">SR876_09725</name>
    <name evidence="11" type="ORF">SR876_19255</name>
    <name evidence="12" type="ORF">SR876_19280</name>
    <name evidence="13" type="ORF">SR876_19315</name>
    <name evidence="14" type="ORF">SR876_20720</name>
    <name evidence="15" type="ORF">SR876_20935</name>
    <name evidence="16" type="ORF">SR876_22865</name>
    <name evidence="17" type="ORF">SR876_23885</name>
    <name evidence="18" type="ORF">SR876_27390</name>
</gene>
<dbReference type="GO" id="GO:0003964">
    <property type="term" value="F:RNA-directed DNA polymerase activity"/>
    <property type="evidence" value="ECO:0007669"/>
    <property type="project" value="UniProtKB-KW"/>
</dbReference>
<name>A0ABZ0XAS1_9BACT</name>
<evidence type="ECO:0000313" key="14">
    <source>
        <dbReference type="EMBL" id="WQG87351.1"/>
    </source>
</evidence>
<evidence type="ECO:0000313" key="11">
    <source>
        <dbReference type="EMBL" id="WQG87059.1"/>
    </source>
</evidence>
<dbReference type="InterPro" id="IPR000477">
    <property type="entry name" value="RT_dom"/>
</dbReference>
<evidence type="ECO:0000256" key="1">
    <source>
        <dbReference type="ARBA" id="ARBA00012493"/>
    </source>
</evidence>
<dbReference type="EMBL" id="CP140154">
    <property type="protein sequence ID" value="WQG87064.1"/>
    <property type="molecule type" value="Genomic_DNA"/>
</dbReference>
<evidence type="ECO:0000256" key="7">
    <source>
        <dbReference type="ARBA" id="ARBA00023118"/>
    </source>
</evidence>
<evidence type="ECO:0000259" key="10">
    <source>
        <dbReference type="PROSITE" id="PS50878"/>
    </source>
</evidence>
<dbReference type="PANTHER" id="PTHR34047:SF8">
    <property type="entry name" value="PROTEIN YKFC"/>
    <property type="match status" value="1"/>
</dbReference>
<dbReference type="EC" id="2.7.7.49" evidence="1"/>
<keyword evidence="4" id="KW-0479">Metal-binding</keyword>
<evidence type="ECO:0000313" key="21">
    <source>
        <dbReference type="Proteomes" id="UP001326715"/>
    </source>
</evidence>
<evidence type="ECO:0000256" key="5">
    <source>
        <dbReference type="ARBA" id="ARBA00022842"/>
    </source>
</evidence>
<evidence type="ECO:0000313" key="16">
    <source>
        <dbReference type="EMBL" id="WQG87775.1"/>
    </source>
</evidence>
<dbReference type="EMBL" id="CP140154">
    <property type="protein sequence ID" value="WQG87351.1"/>
    <property type="molecule type" value="Genomic_DNA"/>
</dbReference>
<evidence type="ECO:0000313" key="15">
    <source>
        <dbReference type="EMBL" id="WQG87393.1"/>
    </source>
</evidence>
<keyword evidence="3 15" id="KW-0548">Nucleotidyltransferase</keyword>
<evidence type="ECO:0000313" key="12">
    <source>
        <dbReference type="EMBL" id="WQG87064.1"/>
    </source>
</evidence>
<dbReference type="RefSeq" id="WP_322518441.1">
    <property type="nucleotide sequence ID" value="NZ_CP139972.1"/>
</dbReference>
<accession>A0ABZ0XAS1</accession>
<proteinExistence type="inferred from homology"/>
<dbReference type="EMBL" id="CP140154">
    <property type="protein sequence ID" value="WQG87775.1"/>
    <property type="molecule type" value="Genomic_DNA"/>
</dbReference>
<evidence type="ECO:0000256" key="6">
    <source>
        <dbReference type="ARBA" id="ARBA00022918"/>
    </source>
</evidence>
<dbReference type="EMBL" id="CP140154">
    <property type="protein sequence ID" value="WQG87972.1"/>
    <property type="molecule type" value="Genomic_DNA"/>
</dbReference>
<dbReference type="Gene3D" id="3.30.70.270">
    <property type="match status" value="1"/>
</dbReference>
<evidence type="ECO:0000313" key="13">
    <source>
        <dbReference type="EMBL" id="WQG87071.1"/>
    </source>
</evidence>
<dbReference type="InterPro" id="IPR013597">
    <property type="entry name" value="Mat_intron_G2"/>
</dbReference>
<dbReference type="EMBL" id="CP140154">
    <property type="protein sequence ID" value="WQG87071.1"/>
    <property type="molecule type" value="Genomic_DNA"/>
</dbReference>
<dbReference type="EMBL" id="CP140154">
    <property type="protein sequence ID" value="WQG87393.1"/>
    <property type="molecule type" value="Genomic_DNA"/>
</dbReference>
<evidence type="ECO:0000313" key="20">
    <source>
        <dbReference type="EMBL" id="WQG91784.1"/>
    </source>
</evidence>
<dbReference type="PANTHER" id="PTHR34047">
    <property type="entry name" value="NUCLEAR INTRON MATURASE 1, MITOCHONDRIAL-RELATED"/>
    <property type="match status" value="1"/>
</dbReference>
<evidence type="ECO:0000313" key="19">
    <source>
        <dbReference type="EMBL" id="WQG91227.1"/>
    </source>
</evidence>
<dbReference type="NCBIfam" id="TIGR04416">
    <property type="entry name" value="group_II_RT_mat"/>
    <property type="match status" value="1"/>
</dbReference>
<evidence type="ECO:0000256" key="8">
    <source>
        <dbReference type="ARBA" id="ARBA00034120"/>
    </source>
</evidence>
<dbReference type="SUPFAM" id="SSF56672">
    <property type="entry name" value="DNA/RNA polymerases"/>
    <property type="match status" value="1"/>
</dbReference>
<dbReference type="EMBL" id="CP140154">
    <property type="protein sequence ID" value="WQG91227.1"/>
    <property type="molecule type" value="Genomic_DNA"/>
</dbReference>
<dbReference type="EMBL" id="CP140154">
    <property type="protein sequence ID" value="WQG88655.1"/>
    <property type="molecule type" value="Genomic_DNA"/>
</dbReference>
<evidence type="ECO:0000256" key="4">
    <source>
        <dbReference type="ARBA" id="ARBA00022723"/>
    </source>
</evidence>
<dbReference type="InterPro" id="IPR030931">
    <property type="entry name" value="Group_II_RT_mat"/>
</dbReference>
<dbReference type="EMBL" id="CP140154">
    <property type="protein sequence ID" value="WQG91784.1"/>
    <property type="molecule type" value="Genomic_DNA"/>
</dbReference>
<dbReference type="InterPro" id="IPR051083">
    <property type="entry name" value="GrpII_Intron_Splice-Mob/Def"/>
</dbReference>
<dbReference type="Proteomes" id="UP001326715">
    <property type="component" value="Chromosome"/>
</dbReference>
<dbReference type="InterPro" id="IPR000123">
    <property type="entry name" value="Reverse_transcriptase_msDNA"/>
</dbReference>
<evidence type="ECO:0000256" key="3">
    <source>
        <dbReference type="ARBA" id="ARBA00022695"/>
    </source>
</evidence>
<dbReference type="PRINTS" id="PR00866">
    <property type="entry name" value="RNADNAPOLMS"/>
</dbReference>
<keyword evidence="2 15" id="KW-0808">Transferase</keyword>
<organism evidence="15 21">
    <name type="scientific">Chitinophaga sancti</name>
    <dbReference type="NCBI Taxonomy" id="1004"/>
    <lineage>
        <taxon>Bacteria</taxon>
        <taxon>Pseudomonadati</taxon>
        <taxon>Bacteroidota</taxon>
        <taxon>Chitinophagia</taxon>
        <taxon>Chitinophagales</taxon>
        <taxon>Chitinophagaceae</taxon>
        <taxon>Chitinophaga</taxon>
    </lineage>
</organism>
<keyword evidence="5" id="KW-0460">Magnesium</keyword>
<dbReference type="CDD" id="cd01651">
    <property type="entry name" value="RT_G2_intron"/>
    <property type="match status" value="1"/>
</dbReference>
<dbReference type="InterPro" id="IPR043128">
    <property type="entry name" value="Rev_trsase/Diguanyl_cyclase"/>
</dbReference>
<keyword evidence="7" id="KW-0051">Antiviral defense</keyword>
<evidence type="ECO:0000256" key="2">
    <source>
        <dbReference type="ARBA" id="ARBA00022679"/>
    </source>
</evidence>
<keyword evidence="21" id="KW-1185">Reference proteome</keyword>
<evidence type="ECO:0000313" key="18">
    <source>
        <dbReference type="EMBL" id="WQG88655.1"/>
    </source>
</evidence>
<dbReference type="Pfam" id="PF08388">
    <property type="entry name" value="GIIM"/>
    <property type="match status" value="1"/>
</dbReference>
<comment type="catalytic activity">
    <reaction evidence="9">
        <text>DNA(n) + a 2'-deoxyribonucleoside 5'-triphosphate = DNA(n+1) + diphosphate</text>
        <dbReference type="Rhea" id="RHEA:22508"/>
        <dbReference type="Rhea" id="RHEA-COMP:17339"/>
        <dbReference type="Rhea" id="RHEA-COMP:17340"/>
        <dbReference type="ChEBI" id="CHEBI:33019"/>
        <dbReference type="ChEBI" id="CHEBI:61560"/>
        <dbReference type="ChEBI" id="CHEBI:173112"/>
        <dbReference type="EC" id="2.7.7.49"/>
    </reaction>
</comment>